<dbReference type="Proteomes" id="UP000617951">
    <property type="component" value="Unassembled WGS sequence"/>
</dbReference>
<dbReference type="InterPro" id="IPR045509">
    <property type="entry name" value="HD_assoc_2"/>
</dbReference>
<keyword evidence="3" id="KW-1185">Reference proteome</keyword>
<accession>A0A926DL49</accession>
<dbReference type="GO" id="GO:0008832">
    <property type="term" value="F:dGTPase activity"/>
    <property type="evidence" value="ECO:0007669"/>
    <property type="project" value="TreeGrafter"/>
</dbReference>
<dbReference type="RefSeq" id="WP_249280822.1">
    <property type="nucleotide sequence ID" value="NZ_JACRSS010000005.1"/>
</dbReference>
<evidence type="ECO:0000313" key="2">
    <source>
        <dbReference type="EMBL" id="MBC8539219.1"/>
    </source>
</evidence>
<evidence type="ECO:0000313" key="3">
    <source>
        <dbReference type="Proteomes" id="UP000617951"/>
    </source>
</evidence>
<dbReference type="Gene3D" id="1.10.3210.10">
    <property type="entry name" value="Hypothetical protein af1432"/>
    <property type="match status" value="1"/>
</dbReference>
<sequence>MTKKIRDVVYGFVILDEQECAIIDHPVFQRLRRIRQLSLTDMVYPGATHTRFEHSIGVMQMATDMFDCIINNNKRILEKEYSLDETGIKRARKVIRLAALLHDIGHAPFSHSGEDLMPLLPPGHIRYVENGNKKYEHEEYSIAIIKNIFQNLIEKHRINNNFHISVEDVTALLGDPSVKVDALSLLWKELISGQIDADRADYLLRDSIHLGVNYGLYDRNRLINCLTLGHSETGDLILAIEEKSWHIAESLVLARYQMFSQVYFHKVRRIYDYHIQMAVKEILKYKRDGKGVYPTPDELDEYLSFDDWEIYSGLKQHLGGAHGDIILERKHFKCIFQSQLIPTDADEKEIEKLKEQYKDTPNYLDDKASTLWYKLDKDIIIYGNKHTQPLSEKSAIVKAMSEKTVQKRFYVAREIS</sequence>
<reference evidence="2" key="1">
    <citation type="submission" date="2020-08" db="EMBL/GenBank/DDBJ databases">
        <title>Genome public.</title>
        <authorList>
            <person name="Liu C."/>
            <person name="Sun Q."/>
        </authorList>
    </citation>
    <scope>NUCLEOTIDE SEQUENCE</scope>
    <source>
        <strain evidence="2">NSJ-63</strain>
    </source>
</reference>
<organism evidence="2 3">
    <name type="scientific">Guopingia tenuis</name>
    <dbReference type="NCBI Taxonomy" id="2763656"/>
    <lineage>
        <taxon>Bacteria</taxon>
        <taxon>Bacillati</taxon>
        <taxon>Bacillota</taxon>
        <taxon>Clostridia</taxon>
        <taxon>Christensenellales</taxon>
        <taxon>Christensenellaceae</taxon>
        <taxon>Guopingia</taxon>
    </lineage>
</organism>
<name>A0A926DL49_9FIRM</name>
<dbReference type="Pfam" id="PF01966">
    <property type="entry name" value="HD"/>
    <property type="match status" value="1"/>
</dbReference>
<protein>
    <submittedName>
        <fullName evidence="2">HD domain-containing protein</fullName>
    </submittedName>
</protein>
<dbReference type="SUPFAM" id="SSF109604">
    <property type="entry name" value="HD-domain/PDEase-like"/>
    <property type="match status" value="1"/>
</dbReference>
<dbReference type="PANTHER" id="PTHR11373">
    <property type="entry name" value="DEOXYNUCLEOSIDE TRIPHOSPHATE TRIPHOSPHOHYDROLASE"/>
    <property type="match status" value="1"/>
</dbReference>
<dbReference type="PANTHER" id="PTHR11373:SF4">
    <property type="entry name" value="DEOXYNUCLEOSIDE TRIPHOSPHATE TRIPHOSPHOHYDROLASE SAMHD1"/>
    <property type="match status" value="1"/>
</dbReference>
<dbReference type="InterPro" id="IPR003607">
    <property type="entry name" value="HD/PDEase_dom"/>
</dbReference>
<dbReference type="EMBL" id="JACRSS010000005">
    <property type="protein sequence ID" value="MBC8539219.1"/>
    <property type="molecule type" value="Genomic_DNA"/>
</dbReference>
<dbReference type="PROSITE" id="PS51831">
    <property type="entry name" value="HD"/>
    <property type="match status" value="1"/>
</dbReference>
<dbReference type="InterPro" id="IPR006674">
    <property type="entry name" value="HD_domain"/>
</dbReference>
<comment type="caution">
    <text evidence="2">The sequence shown here is derived from an EMBL/GenBank/DDBJ whole genome shotgun (WGS) entry which is preliminary data.</text>
</comment>
<dbReference type="CDD" id="cd00077">
    <property type="entry name" value="HDc"/>
    <property type="match status" value="1"/>
</dbReference>
<dbReference type="SMART" id="SM00471">
    <property type="entry name" value="HDc"/>
    <property type="match status" value="1"/>
</dbReference>
<proteinExistence type="predicted"/>
<feature type="domain" description="HD" evidence="1">
    <location>
        <begin position="51"/>
        <end position="203"/>
    </location>
</feature>
<dbReference type="InterPro" id="IPR050135">
    <property type="entry name" value="dGTPase-like"/>
</dbReference>
<evidence type="ECO:0000259" key="1">
    <source>
        <dbReference type="PROSITE" id="PS51831"/>
    </source>
</evidence>
<dbReference type="GO" id="GO:0006203">
    <property type="term" value="P:dGTP catabolic process"/>
    <property type="evidence" value="ECO:0007669"/>
    <property type="project" value="TreeGrafter"/>
</dbReference>
<dbReference type="AlphaFoldDB" id="A0A926DL49"/>
<dbReference type="Pfam" id="PF19276">
    <property type="entry name" value="HD_assoc_2"/>
    <property type="match status" value="1"/>
</dbReference>
<gene>
    <name evidence="2" type="ORF">H8693_09795</name>
</gene>